<evidence type="ECO:0000313" key="6">
    <source>
        <dbReference type="EMBL" id="TDD53082.1"/>
    </source>
</evidence>
<dbReference type="EMBL" id="SMKW01000010">
    <property type="protein sequence ID" value="TDD53082.1"/>
    <property type="molecule type" value="Genomic_DNA"/>
</dbReference>
<dbReference type="OrthoDB" id="337830at2"/>
<dbReference type="InterPro" id="IPR050703">
    <property type="entry name" value="Flavin_MAO"/>
</dbReference>
<comment type="caution">
    <text evidence="6">The sequence shown here is derived from an EMBL/GenBank/DDBJ whole genome shotgun (WGS) entry which is preliminary data.</text>
</comment>
<protein>
    <submittedName>
        <fullName evidence="6">FAD-dependent oxidoreductase</fullName>
    </submittedName>
</protein>
<evidence type="ECO:0000256" key="4">
    <source>
        <dbReference type="PIRSR" id="PIRSR601613-1"/>
    </source>
</evidence>
<evidence type="ECO:0000256" key="2">
    <source>
        <dbReference type="ARBA" id="ARBA00005995"/>
    </source>
</evidence>
<dbReference type="SUPFAM" id="SSF54373">
    <property type="entry name" value="FAD-linked reductases, C-terminal domain"/>
    <property type="match status" value="1"/>
</dbReference>
<feature type="binding site" evidence="4">
    <location>
        <position position="416"/>
    </location>
    <ligand>
        <name>FAD</name>
        <dbReference type="ChEBI" id="CHEBI:57692"/>
    </ligand>
</feature>
<organism evidence="6 7">
    <name type="scientific">Saccharopolyspora elongata</name>
    <dbReference type="NCBI Taxonomy" id="2530387"/>
    <lineage>
        <taxon>Bacteria</taxon>
        <taxon>Bacillati</taxon>
        <taxon>Actinomycetota</taxon>
        <taxon>Actinomycetes</taxon>
        <taxon>Pseudonocardiales</taxon>
        <taxon>Pseudonocardiaceae</taxon>
        <taxon>Saccharopolyspora</taxon>
    </lineage>
</organism>
<comment type="cofactor">
    <cofactor evidence="1">
        <name>FAD</name>
        <dbReference type="ChEBI" id="CHEBI:57692"/>
    </cofactor>
</comment>
<comment type="similarity">
    <text evidence="2">Belongs to the flavin monoamine oxidase family.</text>
</comment>
<evidence type="ECO:0000259" key="5">
    <source>
        <dbReference type="Pfam" id="PF01593"/>
    </source>
</evidence>
<dbReference type="RefSeq" id="WP_132483670.1">
    <property type="nucleotide sequence ID" value="NZ_SMKW01000010.1"/>
</dbReference>
<dbReference type="PRINTS" id="PR00757">
    <property type="entry name" value="AMINEOXDASEF"/>
</dbReference>
<feature type="binding site" evidence="4">
    <location>
        <begin position="36"/>
        <end position="37"/>
    </location>
    <ligand>
        <name>FAD</name>
        <dbReference type="ChEBI" id="CHEBI:57692"/>
    </ligand>
</feature>
<accession>A0A4R4ZA25</accession>
<dbReference type="PANTHER" id="PTHR43563">
    <property type="entry name" value="AMINE OXIDASE"/>
    <property type="match status" value="1"/>
</dbReference>
<dbReference type="Proteomes" id="UP000294947">
    <property type="component" value="Unassembled WGS sequence"/>
</dbReference>
<dbReference type="PANTHER" id="PTHR43563:SF1">
    <property type="entry name" value="AMINE OXIDASE [FLAVIN-CONTAINING] B"/>
    <property type="match status" value="1"/>
</dbReference>
<gene>
    <name evidence="6" type="ORF">E1288_10240</name>
</gene>
<feature type="domain" description="Amine oxidase" evidence="5">
    <location>
        <begin position="16"/>
        <end position="439"/>
    </location>
</feature>
<evidence type="ECO:0000313" key="7">
    <source>
        <dbReference type="Proteomes" id="UP000294947"/>
    </source>
</evidence>
<name>A0A4R4ZA25_9PSEU</name>
<sequence length="445" mass="47719">MARFGHYDAVVVGAGFAGLAAAHELLRAGLTVRVLEARSRVGGRVFTRYLPDGTQLDLGGQWIGPTQLNMVELVRRYGIETYPTPGHGAMIVDYGGQRLGDSPQEVLDVFAEIDSMAKQIPVEQPWSAPQAAEWDSRTFASWLADSGCSDVAAKFVDRVISGGLLAGSASETSVLETMFYIASAGGVEPLLGYGGGAQDTRIVGGAQQIANCMASDLPAGTVHLSDPVLRIEHDGSGARLVTRLGEHWASRVVIAVPPMLAGRIQYDPPLPALHEGVFQRMPAGTAMKVHAVYPEPFWRADGLSGVARSTTGVLTETVDNTPPGAPRAVLTAFAYGDEAIMLRRCAPEERRRLVLGQLGDLFGSRALHPDELVEFDWLAEEWTRGCFSGHFIPGGWTAFGAALRKPVGALHWACTETAVRWNGYFDGAVESGRRAAEEIRLALQG</sequence>
<evidence type="ECO:0000256" key="3">
    <source>
        <dbReference type="ARBA" id="ARBA00023002"/>
    </source>
</evidence>
<dbReference type="Pfam" id="PF01593">
    <property type="entry name" value="Amino_oxidase"/>
    <property type="match status" value="1"/>
</dbReference>
<dbReference type="Gene3D" id="3.50.50.60">
    <property type="entry name" value="FAD/NAD(P)-binding domain"/>
    <property type="match status" value="1"/>
</dbReference>
<keyword evidence="3" id="KW-0560">Oxidoreductase</keyword>
<reference evidence="6 7" key="1">
    <citation type="submission" date="2019-03" db="EMBL/GenBank/DDBJ databases">
        <title>Draft genome sequences of novel Actinobacteria.</title>
        <authorList>
            <person name="Sahin N."/>
            <person name="Ay H."/>
            <person name="Saygin H."/>
        </authorList>
    </citation>
    <scope>NUCLEOTIDE SEQUENCE [LARGE SCALE GENOMIC DNA]</scope>
    <source>
        <strain evidence="6 7">7K502</strain>
    </source>
</reference>
<proteinExistence type="inferred from homology"/>
<evidence type="ECO:0000256" key="1">
    <source>
        <dbReference type="ARBA" id="ARBA00001974"/>
    </source>
</evidence>
<feature type="binding site" evidence="4">
    <location>
        <position position="228"/>
    </location>
    <ligand>
        <name>FAD</name>
        <dbReference type="ChEBI" id="CHEBI:57692"/>
    </ligand>
</feature>
<dbReference type="InterPro" id="IPR036188">
    <property type="entry name" value="FAD/NAD-bd_sf"/>
</dbReference>
<dbReference type="InterPro" id="IPR002937">
    <property type="entry name" value="Amino_oxidase"/>
</dbReference>
<dbReference type="GO" id="GO:0016491">
    <property type="term" value="F:oxidoreductase activity"/>
    <property type="evidence" value="ECO:0007669"/>
    <property type="project" value="UniProtKB-KW"/>
</dbReference>
<dbReference type="SUPFAM" id="SSF51905">
    <property type="entry name" value="FAD/NAD(P)-binding domain"/>
    <property type="match status" value="1"/>
</dbReference>
<dbReference type="AlphaFoldDB" id="A0A4R4ZA25"/>
<feature type="binding site" evidence="4">
    <location>
        <position position="333"/>
    </location>
    <ligand>
        <name>substrate</name>
    </ligand>
</feature>
<dbReference type="InterPro" id="IPR001613">
    <property type="entry name" value="Flavin_amine_oxidase"/>
</dbReference>
<keyword evidence="7" id="KW-1185">Reference proteome</keyword>